<proteinExistence type="predicted"/>
<dbReference type="EMBL" id="JACHID010000007">
    <property type="protein sequence ID" value="MBB5022085.1"/>
    <property type="molecule type" value="Genomic_DNA"/>
</dbReference>
<dbReference type="RefSeq" id="WP_183731943.1">
    <property type="nucleotide sequence ID" value="NZ_JACHID010000007.1"/>
</dbReference>
<reference evidence="1 2" key="1">
    <citation type="submission" date="2020-08" db="EMBL/GenBank/DDBJ databases">
        <title>Genomic Encyclopedia of Type Strains, Phase IV (KMG-IV): sequencing the most valuable type-strain genomes for metagenomic binning, comparative biology and taxonomic classification.</title>
        <authorList>
            <person name="Goeker M."/>
        </authorList>
    </citation>
    <scope>NUCLEOTIDE SEQUENCE [LARGE SCALE GENOMIC DNA]</scope>
    <source>
        <strain evidence="1 2">DSM 22071</strain>
    </source>
</reference>
<comment type="caution">
    <text evidence="1">The sequence shown here is derived from an EMBL/GenBank/DDBJ whole genome shotgun (WGS) entry which is preliminary data.</text>
</comment>
<keyword evidence="2" id="KW-1185">Reference proteome</keyword>
<sequence length="64" mass="7151">MAENQTITIDGTTYNLDELSESARDQITNLRVTDQQIAQLQQQLAIAQTARGAYAQALQKELEK</sequence>
<dbReference type="Proteomes" id="UP000528322">
    <property type="component" value="Unassembled WGS sequence"/>
</dbReference>
<name>A0A7W7Y4S7_9BACT</name>
<gene>
    <name evidence="1" type="ORF">HNR37_001402</name>
</gene>
<organism evidence="1 2">
    <name type="scientific">Desulfurispira natronophila</name>
    <dbReference type="NCBI Taxonomy" id="682562"/>
    <lineage>
        <taxon>Bacteria</taxon>
        <taxon>Pseudomonadati</taxon>
        <taxon>Chrysiogenota</taxon>
        <taxon>Chrysiogenia</taxon>
        <taxon>Chrysiogenales</taxon>
        <taxon>Chrysiogenaceae</taxon>
        <taxon>Desulfurispira</taxon>
    </lineage>
</organism>
<dbReference type="Pfam" id="PF20045">
    <property type="entry name" value="DUF6447"/>
    <property type="match status" value="1"/>
</dbReference>
<evidence type="ECO:0000313" key="1">
    <source>
        <dbReference type="EMBL" id="MBB5022085.1"/>
    </source>
</evidence>
<dbReference type="AlphaFoldDB" id="A0A7W7Y4S7"/>
<protein>
    <submittedName>
        <fullName evidence="1">Uncharacterized protein</fullName>
    </submittedName>
</protein>
<evidence type="ECO:0000313" key="2">
    <source>
        <dbReference type="Proteomes" id="UP000528322"/>
    </source>
</evidence>
<accession>A0A7W7Y4S7</accession>
<dbReference type="InterPro" id="IPR045615">
    <property type="entry name" value="DUF6447"/>
</dbReference>